<gene>
    <name evidence="2" type="ORF">Pla52n_68970</name>
</gene>
<feature type="compositionally biased region" description="Acidic residues" evidence="1">
    <location>
        <begin position="516"/>
        <end position="531"/>
    </location>
</feature>
<organism evidence="2 3">
    <name type="scientific">Stieleria varia</name>
    <dbReference type="NCBI Taxonomy" id="2528005"/>
    <lineage>
        <taxon>Bacteria</taxon>
        <taxon>Pseudomonadati</taxon>
        <taxon>Planctomycetota</taxon>
        <taxon>Planctomycetia</taxon>
        <taxon>Pirellulales</taxon>
        <taxon>Pirellulaceae</taxon>
        <taxon>Stieleria</taxon>
    </lineage>
</organism>
<name>A0A5C5ZNS1_9BACT</name>
<reference evidence="2 3" key="1">
    <citation type="submission" date="2019-02" db="EMBL/GenBank/DDBJ databases">
        <title>Deep-cultivation of Planctomycetes and their phenomic and genomic characterization uncovers novel biology.</title>
        <authorList>
            <person name="Wiegand S."/>
            <person name="Jogler M."/>
            <person name="Boedeker C."/>
            <person name="Pinto D."/>
            <person name="Vollmers J."/>
            <person name="Rivas-Marin E."/>
            <person name="Kohn T."/>
            <person name="Peeters S.H."/>
            <person name="Heuer A."/>
            <person name="Rast P."/>
            <person name="Oberbeckmann S."/>
            <person name="Bunk B."/>
            <person name="Jeske O."/>
            <person name="Meyerdierks A."/>
            <person name="Storesund J.E."/>
            <person name="Kallscheuer N."/>
            <person name="Luecker S."/>
            <person name="Lage O.M."/>
            <person name="Pohl T."/>
            <person name="Merkel B.J."/>
            <person name="Hornburger P."/>
            <person name="Mueller R.-W."/>
            <person name="Bruemmer F."/>
            <person name="Labrenz M."/>
            <person name="Spormann A.M."/>
            <person name="Op Den Camp H."/>
            <person name="Overmann J."/>
            <person name="Amann R."/>
            <person name="Jetten M.S.M."/>
            <person name="Mascher T."/>
            <person name="Medema M.H."/>
            <person name="Devos D.P."/>
            <person name="Kaster A.-K."/>
            <person name="Ovreas L."/>
            <person name="Rohde M."/>
            <person name="Galperin M.Y."/>
            <person name="Jogler C."/>
        </authorList>
    </citation>
    <scope>NUCLEOTIDE SEQUENCE [LARGE SCALE GENOMIC DNA]</scope>
    <source>
        <strain evidence="2 3">Pla52n</strain>
    </source>
</reference>
<proteinExistence type="predicted"/>
<sequence length="540" mass="60140">MSKYGDRSLFARNLLTNSWDSDSLNEHVKPHCVSEEQQSRLRALCDADAAFRSRNDNSQLSGIGQHLNDASNKFNQAWGETAVANPFFADRQKIDREIANCESFEAHVVRWLCKAENQTRGHQLVLDLVLHRVFISADPKSVDDDNLRIEGRRWLAKSFADRIKSLREYRAWAFAGDADTGNGRHNIEHDYVSQLEHSVCAPIMVATGGQGAVVWLTIDLFRDGISTFTPDLFSLGMTQVATATGGEDGILTSFDAMWELSGLARHGFSGRWRITNAPTTVCNASRLEKEATDIGSLVGGSAECATLVGLLAASGFVYEPVPAAGESPKESIRRVALNPFFAATATVSRSIAKPPEDLSAQQRADWDSDQRNLQLGKVFDVDNKLGAASRYRLEPDRTDIQPLIDTIVISQDDFDAESNANAAKRNQVQQAIDRDKQKSNSVYGIHFQPCRTIQDALNWMLSVNQWKRALNEYKLKQWEDQWDILRDENGDPVLRDGKEIKTGSIEYMQNPIGGAEETDPETASDSDDDDELKVPEDMPE</sequence>
<accession>A0A5C5ZNS1</accession>
<keyword evidence="3" id="KW-1185">Reference proteome</keyword>
<feature type="region of interest" description="Disordered" evidence="1">
    <location>
        <begin position="499"/>
        <end position="540"/>
    </location>
</feature>
<protein>
    <submittedName>
        <fullName evidence="2">Uncharacterized protein</fullName>
    </submittedName>
</protein>
<dbReference type="EMBL" id="SJPN01000027">
    <property type="protein sequence ID" value="TWT89164.1"/>
    <property type="molecule type" value="Genomic_DNA"/>
</dbReference>
<evidence type="ECO:0000313" key="3">
    <source>
        <dbReference type="Proteomes" id="UP000320176"/>
    </source>
</evidence>
<comment type="caution">
    <text evidence="2">The sequence shown here is derived from an EMBL/GenBank/DDBJ whole genome shotgun (WGS) entry which is preliminary data.</text>
</comment>
<dbReference type="AlphaFoldDB" id="A0A5C5ZNS1"/>
<dbReference type="RefSeq" id="WP_197455157.1">
    <property type="nucleotide sequence ID" value="NZ_CP151726.1"/>
</dbReference>
<dbReference type="Proteomes" id="UP000320176">
    <property type="component" value="Unassembled WGS sequence"/>
</dbReference>
<evidence type="ECO:0000256" key="1">
    <source>
        <dbReference type="SAM" id="MobiDB-lite"/>
    </source>
</evidence>
<evidence type="ECO:0000313" key="2">
    <source>
        <dbReference type="EMBL" id="TWT89164.1"/>
    </source>
</evidence>